<evidence type="ECO:0000313" key="8">
    <source>
        <dbReference type="EMBL" id="TQN33353.1"/>
    </source>
</evidence>
<evidence type="ECO:0000256" key="6">
    <source>
        <dbReference type="SAM" id="Phobius"/>
    </source>
</evidence>
<dbReference type="Pfam" id="PF04024">
    <property type="entry name" value="PspC"/>
    <property type="match status" value="1"/>
</dbReference>
<keyword evidence="4 6" id="KW-1133">Transmembrane helix</keyword>
<feature type="domain" description="Phage shock protein PspC N-terminal" evidence="7">
    <location>
        <begin position="5"/>
        <end position="61"/>
    </location>
</feature>
<dbReference type="EMBL" id="VFQC01000001">
    <property type="protein sequence ID" value="TQN33353.1"/>
    <property type="molecule type" value="Genomic_DNA"/>
</dbReference>
<dbReference type="RefSeq" id="WP_141924727.1">
    <property type="nucleotide sequence ID" value="NZ_VFQC01000001.1"/>
</dbReference>
<gene>
    <name evidence="8" type="ORF">FHX37_3368</name>
</gene>
<accession>A0A543NNE9</accession>
<evidence type="ECO:0000256" key="5">
    <source>
        <dbReference type="ARBA" id="ARBA00023136"/>
    </source>
</evidence>
<feature type="transmembrane region" description="Helical" evidence="6">
    <location>
        <begin position="31"/>
        <end position="58"/>
    </location>
</feature>
<proteinExistence type="predicted"/>
<evidence type="ECO:0000259" key="7">
    <source>
        <dbReference type="Pfam" id="PF04024"/>
    </source>
</evidence>
<keyword evidence="3 6" id="KW-0812">Transmembrane</keyword>
<keyword evidence="5 6" id="KW-0472">Membrane</keyword>
<dbReference type="InterPro" id="IPR052027">
    <property type="entry name" value="PspC"/>
</dbReference>
<comment type="caution">
    <text evidence="8">The sequence shown here is derived from an EMBL/GenBank/DDBJ whole genome shotgun (WGS) entry which is preliminary data.</text>
</comment>
<sequence length="62" mass="6852">MAPNGLVRTRNSRIIAGVCGGLARRFGLSPFLVRLLFVVSCVLPGPQFVIYIALWILIPNER</sequence>
<reference evidence="8 9" key="1">
    <citation type="submission" date="2019-06" db="EMBL/GenBank/DDBJ databases">
        <title>Sequencing the genomes of 1000 actinobacteria strains.</title>
        <authorList>
            <person name="Klenk H.-P."/>
        </authorList>
    </citation>
    <scope>NUCLEOTIDE SEQUENCE [LARGE SCALE GENOMIC DNA]</scope>
    <source>
        <strain evidence="8 9">DSM 45015</strain>
    </source>
</reference>
<dbReference type="Proteomes" id="UP000317422">
    <property type="component" value="Unassembled WGS sequence"/>
</dbReference>
<name>A0A543NNE9_9ACTN</name>
<dbReference type="InterPro" id="IPR007168">
    <property type="entry name" value="Phageshock_PspC_N"/>
</dbReference>
<dbReference type="GO" id="GO:0005886">
    <property type="term" value="C:plasma membrane"/>
    <property type="evidence" value="ECO:0007669"/>
    <property type="project" value="UniProtKB-SubCell"/>
</dbReference>
<evidence type="ECO:0000256" key="4">
    <source>
        <dbReference type="ARBA" id="ARBA00022989"/>
    </source>
</evidence>
<comment type="subcellular location">
    <subcellularLocation>
        <location evidence="1">Cell membrane</location>
        <topology evidence="1">Single-pass membrane protein</topology>
    </subcellularLocation>
</comment>
<evidence type="ECO:0000256" key="2">
    <source>
        <dbReference type="ARBA" id="ARBA00022475"/>
    </source>
</evidence>
<dbReference type="AlphaFoldDB" id="A0A543NNE9"/>
<evidence type="ECO:0000256" key="1">
    <source>
        <dbReference type="ARBA" id="ARBA00004162"/>
    </source>
</evidence>
<organism evidence="8 9">
    <name type="scientific">Haloactinospora alba</name>
    <dbReference type="NCBI Taxonomy" id="405555"/>
    <lineage>
        <taxon>Bacteria</taxon>
        <taxon>Bacillati</taxon>
        <taxon>Actinomycetota</taxon>
        <taxon>Actinomycetes</taxon>
        <taxon>Streptosporangiales</taxon>
        <taxon>Nocardiopsidaceae</taxon>
        <taxon>Haloactinospora</taxon>
    </lineage>
</organism>
<dbReference type="PANTHER" id="PTHR33885">
    <property type="entry name" value="PHAGE SHOCK PROTEIN C"/>
    <property type="match status" value="1"/>
</dbReference>
<dbReference type="PANTHER" id="PTHR33885:SF3">
    <property type="entry name" value="PHAGE SHOCK PROTEIN C"/>
    <property type="match status" value="1"/>
</dbReference>
<dbReference type="OrthoDB" id="7359894at2"/>
<evidence type="ECO:0000256" key="3">
    <source>
        <dbReference type="ARBA" id="ARBA00022692"/>
    </source>
</evidence>
<keyword evidence="9" id="KW-1185">Reference proteome</keyword>
<protein>
    <submittedName>
        <fullName evidence="8">Phage shock protein C (PspC) family protein</fullName>
    </submittedName>
</protein>
<evidence type="ECO:0000313" key="9">
    <source>
        <dbReference type="Proteomes" id="UP000317422"/>
    </source>
</evidence>
<keyword evidence="2" id="KW-1003">Cell membrane</keyword>